<gene>
    <name evidence="1" type="ORF">SUH3_11940</name>
</gene>
<keyword evidence="2" id="KW-1185">Reference proteome</keyword>
<dbReference type="AlphaFoldDB" id="A0A073IWK0"/>
<evidence type="ECO:0000313" key="1">
    <source>
        <dbReference type="EMBL" id="KEJ93975.1"/>
    </source>
</evidence>
<name>A0A073IWK0_9RHOB</name>
<sequence>MTQAAARLRAERINFHIIGTYAARRAMAGVGLGARVTPGAARGFFDLAQIEDVAQHRDAEGRRCSVKVLRTDPGCLTARRRLPAVLGRMADVDPRRRAAERYAYASEKIGSIAGTSAEGAKSDGGAATNDGGVTSRIMHASAIRSVERVLDAVGNVLTPSARGGGQRRAISARELMDALCLEGCDMKAILTRAGWSGQRRDVAALSASAEVILEGMARALGLIATAARLESDDETPLGFCNAQNKTRALT</sequence>
<protein>
    <submittedName>
        <fullName evidence="1">Uncharacterized protein</fullName>
    </submittedName>
</protein>
<evidence type="ECO:0000313" key="2">
    <source>
        <dbReference type="Proteomes" id="UP000027746"/>
    </source>
</evidence>
<comment type="caution">
    <text evidence="1">The sequence shown here is derived from an EMBL/GenBank/DDBJ whole genome shotgun (WGS) entry which is preliminary data.</text>
</comment>
<dbReference type="EMBL" id="JAMD01000021">
    <property type="protein sequence ID" value="KEJ93975.1"/>
    <property type="molecule type" value="Genomic_DNA"/>
</dbReference>
<dbReference type="Proteomes" id="UP000027746">
    <property type="component" value="Unassembled WGS sequence"/>
</dbReference>
<reference evidence="1 2" key="1">
    <citation type="submission" date="2014-01" db="EMBL/GenBank/DDBJ databases">
        <title>Sulfitobacter sp. H3 (MCCC 1A00686) Genome Sequencing.</title>
        <authorList>
            <person name="Lai Q."/>
            <person name="Hong Z."/>
        </authorList>
    </citation>
    <scope>NUCLEOTIDE SEQUENCE [LARGE SCALE GENOMIC DNA]</scope>
    <source>
        <strain evidence="1 2">H3</strain>
    </source>
</reference>
<accession>A0A073IWK0</accession>
<proteinExistence type="predicted"/>
<dbReference type="OrthoDB" id="9992099at2"/>
<dbReference type="RefSeq" id="WP_037931097.1">
    <property type="nucleotide sequence ID" value="NZ_FQVP01000008.1"/>
</dbReference>
<organism evidence="1 2">
    <name type="scientific">Pseudosulfitobacter pseudonitzschiae</name>
    <dbReference type="NCBI Taxonomy" id="1402135"/>
    <lineage>
        <taxon>Bacteria</taxon>
        <taxon>Pseudomonadati</taxon>
        <taxon>Pseudomonadota</taxon>
        <taxon>Alphaproteobacteria</taxon>
        <taxon>Rhodobacterales</taxon>
        <taxon>Roseobacteraceae</taxon>
        <taxon>Pseudosulfitobacter</taxon>
    </lineage>
</organism>